<evidence type="ECO:0000256" key="1">
    <source>
        <dbReference type="ARBA" id="ARBA00001625"/>
    </source>
</evidence>
<feature type="binding site" evidence="9">
    <location>
        <position position="70"/>
    </location>
    <ligand>
        <name>substrate</name>
    </ligand>
</feature>
<comment type="function">
    <text evidence="9">Converts adenosine-3',5'-bisphosphate (PAP) to AMP.</text>
</comment>
<evidence type="ECO:0000256" key="2">
    <source>
        <dbReference type="ARBA" id="ARBA00005289"/>
    </source>
</evidence>
<dbReference type="RefSeq" id="WP_014259814.1">
    <property type="nucleotide sequence ID" value="NC_016629.1"/>
</dbReference>
<dbReference type="PANTHER" id="PTHR43028:SF5">
    <property type="entry name" value="3'(2'),5'-BISPHOSPHATE NUCLEOTIDASE 1"/>
    <property type="match status" value="1"/>
</dbReference>
<name>F3Z1U3_DESAF</name>
<dbReference type="NCBIfam" id="TIGR01331">
    <property type="entry name" value="bisphos_cysQ"/>
    <property type="match status" value="1"/>
</dbReference>
<dbReference type="InterPro" id="IPR000760">
    <property type="entry name" value="Inositol_monophosphatase-like"/>
</dbReference>
<evidence type="ECO:0000313" key="11">
    <source>
        <dbReference type="EMBL" id="EGJ50051.1"/>
    </source>
</evidence>
<dbReference type="KEGG" id="daf:Desaf_1715"/>
<evidence type="ECO:0000256" key="10">
    <source>
        <dbReference type="PIRSR" id="PIRSR600760-2"/>
    </source>
</evidence>
<feature type="binding site" evidence="9">
    <location>
        <position position="216"/>
    </location>
    <ligand>
        <name>substrate</name>
    </ligand>
</feature>
<dbReference type="InterPro" id="IPR020583">
    <property type="entry name" value="Inositol_monoP_metal-BS"/>
</dbReference>
<evidence type="ECO:0000256" key="8">
    <source>
        <dbReference type="ARBA" id="ARBA00023136"/>
    </source>
</evidence>
<keyword evidence="7 9" id="KW-0460">Magnesium</keyword>
<feature type="binding site" evidence="9">
    <location>
        <begin position="92"/>
        <end position="95"/>
    </location>
    <ligand>
        <name>substrate</name>
    </ligand>
</feature>
<evidence type="ECO:0000313" key="12">
    <source>
        <dbReference type="Proteomes" id="UP000007844"/>
    </source>
</evidence>
<feature type="binding site" evidence="10">
    <location>
        <position position="92"/>
    </location>
    <ligand>
        <name>Mg(2+)</name>
        <dbReference type="ChEBI" id="CHEBI:18420"/>
        <label>1</label>
        <note>catalytic</note>
    </ligand>
</feature>
<feature type="binding site" evidence="9 10">
    <location>
        <position position="90"/>
    </location>
    <ligand>
        <name>Mg(2+)</name>
        <dbReference type="ChEBI" id="CHEBI:18420"/>
        <label>2</label>
    </ligand>
</feature>
<dbReference type="PANTHER" id="PTHR43028">
    <property type="entry name" value="3'(2'),5'-BISPHOSPHATE NUCLEOTIDASE 1"/>
    <property type="match status" value="1"/>
</dbReference>
<feature type="binding site" evidence="9">
    <location>
        <position position="90"/>
    </location>
    <ligand>
        <name>Mg(2+)</name>
        <dbReference type="ChEBI" id="CHEBI:18420"/>
        <label>1</label>
    </ligand>
</feature>
<dbReference type="GO" id="GO:0000287">
    <property type="term" value="F:magnesium ion binding"/>
    <property type="evidence" value="ECO:0007669"/>
    <property type="project" value="UniProtKB-UniRule"/>
</dbReference>
<dbReference type="InterPro" id="IPR050725">
    <property type="entry name" value="CysQ/Inositol_MonoPase"/>
</dbReference>
<comment type="cofactor">
    <cofactor evidence="9 10">
        <name>Mg(2+)</name>
        <dbReference type="ChEBI" id="CHEBI:18420"/>
    </cofactor>
</comment>
<comment type="catalytic activity">
    <reaction evidence="1 9">
        <text>adenosine 3',5'-bisphosphate + H2O = AMP + phosphate</text>
        <dbReference type="Rhea" id="RHEA:10040"/>
        <dbReference type="ChEBI" id="CHEBI:15377"/>
        <dbReference type="ChEBI" id="CHEBI:43474"/>
        <dbReference type="ChEBI" id="CHEBI:58343"/>
        <dbReference type="ChEBI" id="CHEBI:456215"/>
        <dbReference type="EC" id="3.1.3.7"/>
    </reaction>
</comment>
<keyword evidence="5 9" id="KW-0479">Metal-binding</keyword>
<evidence type="ECO:0000256" key="4">
    <source>
        <dbReference type="ARBA" id="ARBA00022519"/>
    </source>
</evidence>
<dbReference type="AlphaFoldDB" id="F3Z1U3"/>
<evidence type="ECO:0000256" key="5">
    <source>
        <dbReference type="ARBA" id="ARBA00022723"/>
    </source>
</evidence>
<dbReference type="Pfam" id="PF00459">
    <property type="entry name" value="Inositol_P"/>
    <property type="match status" value="1"/>
</dbReference>
<evidence type="ECO:0000256" key="9">
    <source>
        <dbReference type="HAMAP-Rule" id="MF_02095"/>
    </source>
</evidence>
<dbReference type="GO" id="GO:0050427">
    <property type="term" value="P:3'-phosphoadenosine 5'-phosphosulfate metabolic process"/>
    <property type="evidence" value="ECO:0007669"/>
    <property type="project" value="TreeGrafter"/>
</dbReference>
<dbReference type="STRING" id="690850.Desaf_1715"/>
<dbReference type="Gene3D" id="3.40.190.80">
    <property type="match status" value="1"/>
</dbReference>
<evidence type="ECO:0000256" key="3">
    <source>
        <dbReference type="ARBA" id="ARBA00022475"/>
    </source>
</evidence>
<feature type="binding site" evidence="9">
    <location>
        <position position="216"/>
    </location>
    <ligand>
        <name>Mg(2+)</name>
        <dbReference type="ChEBI" id="CHEBI:18420"/>
        <label>2</label>
    </ligand>
</feature>
<dbReference type="EC" id="3.1.3.7" evidence="9"/>
<organism evidence="11 12">
    <name type="scientific">Desulfocurvibacter africanus subsp. africanus str. Walvis Bay</name>
    <dbReference type="NCBI Taxonomy" id="690850"/>
    <lineage>
        <taxon>Bacteria</taxon>
        <taxon>Pseudomonadati</taxon>
        <taxon>Thermodesulfobacteriota</taxon>
        <taxon>Desulfovibrionia</taxon>
        <taxon>Desulfovibrionales</taxon>
        <taxon>Desulfovibrionaceae</taxon>
        <taxon>Desulfocurvibacter</taxon>
    </lineage>
</organism>
<dbReference type="PROSITE" id="PS00629">
    <property type="entry name" value="IMP_1"/>
    <property type="match status" value="1"/>
</dbReference>
<dbReference type="HAMAP" id="MF_02095">
    <property type="entry name" value="CysQ"/>
    <property type="match status" value="1"/>
</dbReference>
<dbReference type="eggNOG" id="COG1218">
    <property type="taxonomic scope" value="Bacteria"/>
</dbReference>
<dbReference type="GO" id="GO:0005886">
    <property type="term" value="C:plasma membrane"/>
    <property type="evidence" value="ECO:0007669"/>
    <property type="project" value="UniProtKB-SubCell"/>
</dbReference>
<feature type="binding site" evidence="9">
    <location>
        <position position="92"/>
    </location>
    <ligand>
        <name>Mg(2+)</name>
        <dbReference type="ChEBI" id="CHEBI:18420"/>
        <label>1</label>
    </ligand>
</feature>
<dbReference type="SUPFAM" id="SSF56655">
    <property type="entry name" value="Carbohydrate phosphatase"/>
    <property type="match status" value="1"/>
</dbReference>
<dbReference type="GO" id="GO:0008441">
    <property type="term" value="F:3'(2'),5'-bisphosphate nucleotidase activity"/>
    <property type="evidence" value="ECO:0007669"/>
    <property type="project" value="UniProtKB-UniRule"/>
</dbReference>
<keyword evidence="8 9" id="KW-0472">Membrane</keyword>
<dbReference type="GO" id="GO:0046854">
    <property type="term" value="P:phosphatidylinositol phosphate biosynthetic process"/>
    <property type="evidence" value="ECO:0007669"/>
    <property type="project" value="InterPro"/>
</dbReference>
<comment type="similarity">
    <text evidence="2 9">Belongs to the inositol monophosphatase superfamily. CysQ family.</text>
</comment>
<evidence type="ECO:0000256" key="6">
    <source>
        <dbReference type="ARBA" id="ARBA00022801"/>
    </source>
</evidence>
<evidence type="ECO:0000256" key="7">
    <source>
        <dbReference type="ARBA" id="ARBA00022842"/>
    </source>
</evidence>
<feature type="binding site" evidence="9 10">
    <location>
        <position position="93"/>
    </location>
    <ligand>
        <name>Mg(2+)</name>
        <dbReference type="ChEBI" id="CHEBI:18420"/>
        <label>2</label>
    </ligand>
</feature>
<dbReference type="PROSITE" id="PS00630">
    <property type="entry name" value="IMP_2"/>
    <property type="match status" value="1"/>
</dbReference>
<dbReference type="EMBL" id="CP003221">
    <property type="protein sequence ID" value="EGJ50051.1"/>
    <property type="molecule type" value="Genomic_DNA"/>
</dbReference>
<dbReference type="InterPro" id="IPR006240">
    <property type="entry name" value="CysQ"/>
</dbReference>
<gene>
    <name evidence="9" type="primary">cysQ</name>
    <name evidence="11" type="ORF">Desaf_1715</name>
</gene>
<dbReference type="InterPro" id="IPR020550">
    <property type="entry name" value="Inositol_monophosphatase_CS"/>
</dbReference>
<dbReference type="PRINTS" id="PR00377">
    <property type="entry name" value="IMPHPHTASES"/>
</dbReference>
<dbReference type="HOGENOM" id="CLU_044118_3_0_7"/>
<dbReference type="Gene3D" id="3.30.540.10">
    <property type="entry name" value="Fructose-1,6-Bisphosphatase, subunit A, domain 1"/>
    <property type="match status" value="1"/>
</dbReference>
<keyword evidence="12" id="KW-1185">Reference proteome</keyword>
<keyword evidence="3 9" id="KW-1003">Cell membrane</keyword>
<dbReference type="Proteomes" id="UP000007844">
    <property type="component" value="Chromosome"/>
</dbReference>
<keyword evidence="6 9" id="KW-0378">Hydrolase</keyword>
<protein>
    <recommendedName>
        <fullName evidence="9">3'(2'),5'-bisphosphate nucleotidase CysQ</fullName>
        <ecNumber evidence="9">3.1.3.7</ecNumber>
    </recommendedName>
    <alternativeName>
        <fullName evidence="9">3'(2'),5-bisphosphonucleoside 3'(2')-phosphohydrolase</fullName>
    </alternativeName>
    <alternativeName>
        <fullName evidence="9">3'-phosphoadenosine 5'-phosphate phosphatase</fullName>
        <shortName evidence="9">PAP phosphatase</shortName>
    </alternativeName>
</protein>
<proteinExistence type="inferred from homology"/>
<reference evidence="11 12" key="1">
    <citation type="journal article" date="2011" name="J. Bacteriol.">
        <title>Genome sequence of the mercury-methylating and pleomorphic Desulfovibrio africanus Strain Walvis Bay.</title>
        <authorList>
            <person name="Brown S.D."/>
            <person name="Wall J.D."/>
            <person name="Kucken A.M."/>
            <person name="Gilmour C.C."/>
            <person name="Podar M."/>
            <person name="Brandt C.C."/>
            <person name="Teshima H."/>
            <person name="Detter J.C."/>
            <person name="Han C.S."/>
            <person name="Land M.L."/>
            <person name="Lucas S."/>
            <person name="Han J."/>
            <person name="Pennacchio L."/>
            <person name="Nolan M."/>
            <person name="Pitluck S."/>
            <person name="Woyke T."/>
            <person name="Goodwin L."/>
            <person name="Palumbo A.V."/>
            <person name="Elias D.A."/>
        </authorList>
    </citation>
    <scope>NUCLEOTIDE SEQUENCE [LARGE SCALE GENOMIC DNA]</scope>
    <source>
        <strain evidence="11 12">Walvis Bay</strain>
    </source>
</reference>
<dbReference type="GO" id="GO:0000103">
    <property type="term" value="P:sulfate assimilation"/>
    <property type="evidence" value="ECO:0007669"/>
    <property type="project" value="TreeGrafter"/>
</dbReference>
<feature type="binding site" evidence="9">
    <location>
        <position position="70"/>
    </location>
    <ligand>
        <name>Mg(2+)</name>
        <dbReference type="ChEBI" id="CHEBI:18420"/>
        <label>1</label>
    </ligand>
</feature>
<dbReference type="CDD" id="cd01638">
    <property type="entry name" value="CysQ"/>
    <property type="match status" value="1"/>
</dbReference>
<feature type="binding site" evidence="10">
    <location>
        <position position="216"/>
    </location>
    <ligand>
        <name>Mg(2+)</name>
        <dbReference type="ChEBI" id="CHEBI:18420"/>
        <label>1</label>
        <note>catalytic</note>
    </ligand>
</feature>
<keyword evidence="4" id="KW-0997">Cell inner membrane</keyword>
<feature type="binding site" evidence="10">
    <location>
        <position position="70"/>
    </location>
    <ligand>
        <name>Mg(2+)</name>
        <dbReference type="ChEBI" id="CHEBI:18420"/>
        <label>1</label>
        <note>catalytic</note>
    </ligand>
</feature>
<accession>F3Z1U3</accession>
<comment type="subcellular location">
    <subcellularLocation>
        <location evidence="9">Cell membrane</location>
        <topology evidence="9">Peripheral membrane protein</topology>
        <orientation evidence="9">Cytoplasmic side</orientation>
    </subcellularLocation>
</comment>
<sequence length="255" mass="27857">MAEIALDSLKAAFIEAAQAAGREILRVYGTQFGVERKADDSPLTEADKAAHAAIKAVLTERFPDIPILSEEGRHLPYNERKHWPRMFVVDPLDGTKEFVKRNGQFTVNIALVEHQRPVLGIIGVPVQGLLYWGGPDIGAFRVEDGRETPISTRKPDPGQGHVVLESVSHKSPDMDAYLATLHVRQRVEVGSALKFCVLAEGKADLYPRFNLTYEWDTAAGHAIVLGAGGSFTGLDGGPFLYNKENLKNPGFVAKG</sequence>